<protein>
    <recommendedName>
        <fullName evidence="4">DUF2946 domain-containing protein</fullName>
    </recommendedName>
</protein>
<keyword evidence="1" id="KW-0732">Signal</keyword>
<organism evidence="2 3">
    <name type="scientific">Candidatus Lambdaproteobacteria bacterium RIFOXYD2_FULL_56_26</name>
    <dbReference type="NCBI Taxonomy" id="1817773"/>
    <lineage>
        <taxon>Bacteria</taxon>
        <taxon>Pseudomonadati</taxon>
        <taxon>Pseudomonadota</taxon>
        <taxon>Candidatus Lambdaproteobacteria</taxon>
    </lineage>
</organism>
<dbReference type="AlphaFoldDB" id="A0A1F6H1P1"/>
<feature type="signal peptide" evidence="1">
    <location>
        <begin position="1"/>
        <end position="23"/>
    </location>
</feature>
<gene>
    <name evidence="2" type="ORF">A2557_10755</name>
</gene>
<reference evidence="2 3" key="1">
    <citation type="journal article" date="2016" name="Nat. Commun.">
        <title>Thousands of microbial genomes shed light on interconnected biogeochemical processes in an aquifer system.</title>
        <authorList>
            <person name="Anantharaman K."/>
            <person name="Brown C.T."/>
            <person name="Hug L.A."/>
            <person name="Sharon I."/>
            <person name="Castelle C.J."/>
            <person name="Probst A.J."/>
            <person name="Thomas B.C."/>
            <person name="Singh A."/>
            <person name="Wilkins M.J."/>
            <person name="Karaoz U."/>
            <person name="Brodie E.L."/>
            <person name="Williams K.H."/>
            <person name="Hubbard S.S."/>
            <person name="Banfield J.F."/>
        </authorList>
    </citation>
    <scope>NUCLEOTIDE SEQUENCE [LARGE SCALE GENOMIC DNA]</scope>
</reference>
<name>A0A1F6H1P1_9PROT</name>
<accession>A0A1F6H1P1</accession>
<dbReference type="EMBL" id="MFNF01000005">
    <property type="protein sequence ID" value="OGH04272.1"/>
    <property type="molecule type" value="Genomic_DNA"/>
</dbReference>
<proteinExistence type="predicted"/>
<dbReference type="Proteomes" id="UP000177583">
    <property type="component" value="Unassembled WGS sequence"/>
</dbReference>
<comment type="caution">
    <text evidence="2">The sequence shown here is derived from an EMBL/GenBank/DDBJ whole genome shotgun (WGS) entry which is preliminary data.</text>
</comment>
<feature type="chain" id="PRO_5009524913" description="DUF2946 domain-containing protein" evidence="1">
    <location>
        <begin position="24"/>
        <end position="119"/>
    </location>
</feature>
<dbReference type="PROSITE" id="PS51257">
    <property type="entry name" value="PROKAR_LIPOPROTEIN"/>
    <property type="match status" value="1"/>
</dbReference>
<sequence>MRFLASFLAVLAVLGNLSLSAMSCQMMPESLLGIEALSVVCSVSLDGDHGPSPVDSAESKDCCTTCFHLGSQPLGPSAPVGLSNAAPLVSRTPVLASPSDHLAQGFVFSFPNKGSPAAL</sequence>
<evidence type="ECO:0000313" key="2">
    <source>
        <dbReference type="EMBL" id="OGH04272.1"/>
    </source>
</evidence>
<evidence type="ECO:0008006" key="4">
    <source>
        <dbReference type="Google" id="ProtNLM"/>
    </source>
</evidence>
<evidence type="ECO:0000313" key="3">
    <source>
        <dbReference type="Proteomes" id="UP000177583"/>
    </source>
</evidence>
<evidence type="ECO:0000256" key="1">
    <source>
        <dbReference type="SAM" id="SignalP"/>
    </source>
</evidence>